<keyword evidence="2" id="KW-1185">Reference proteome</keyword>
<dbReference type="Proteomes" id="UP001205486">
    <property type="component" value="Unassembled WGS sequence"/>
</dbReference>
<sequence length="471" mass="53149">MSQLPNRRRPSIPWHFLYNIAWKHFGASPGSSDPEKDIKDLTDLARDMSAIFDFETYSTFDGMILTSSNFYRSILDRILYDELFGFQQWQPKVASQVFSSWLKNLEKAGCVFPHASREEWETLGLLLIKNSQISALTITHPSEYSTYALSTARVVELFELLAIPLTKLNKGYALPIDTPHRNSPYFPLFKISGELYALPPRGMAARALFERIYKLLRDAEVDDLENRMGKALEHMAAEAVQLTGHPPAYFARAYRPAGQSHRRAPLEIDLADESDEHIFFVECKKKQLTNDARAGNVLSAAVDLASAFLAPLIQINRHESQLRAGGIRFLNGQNLALNGRRIQRLAITMTDHGSMQDRMFIRAFLVGLWGATFVTVNGKHQADVDRVNKKLRSVVDGITFLAEQDGGKFENFLKRYIGASWWLSIDQFTFLCERTRDLRIASAPVGSLIFGTGDLMSEIAHCARMGLLKPA</sequence>
<name>A0ACC6AH35_NITWI</name>
<evidence type="ECO:0000313" key="1">
    <source>
        <dbReference type="EMBL" id="MCP1999165.1"/>
    </source>
</evidence>
<evidence type="ECO:0000313" key="2">
    <source>
        <dbReference type="Proteomes" id="UP001205486"/>
    </source>
</evidence>
<gene>
    <name evidence="1" type="ORF">J2S34_001613</name>
</gene>
<proteinExistence type="predicted"/>
<comment type="caution">
    <text evidence="1">The sequence shown here is derived from an EMBL/GenBank/DDBJ whole genome shotgun (WGS) entry which is preliminary data.</text>
</comment>
<dbReference type="EMBL" id="JALJZS010000002">
    <property type="protein sequence ID" value="MCP1999165.1"/>
    <property type="molecule type" value="Genomic_DNA"/>
</dbReference>
<accession>A0ACC6AH35</accession>
<organism evidence="1 2">
    <name type="scientific">Nitrobacter winogradskyi</name>
    <name type="common">Nitrobacter agilis</name>
    <dbReference type="NCBI Taxonomy" id="913"/>
    <lineage>
        <taxon>Bacteria</taxon>
        <taxon>Pseudomonadati</taxon>
        <taxon>Pseudomonadota</taxon>
        <taxon>Alphaproteobacteria</taxon>
        <taxon>Hyphomicrobiales</taxon>
        <taxon>Nitrobacteraceae</taxon>
        <taxon>Nitrobacter</taxon>
    </lineage>
</organism>
<reference evidence="1" key="1">
    <citation type="submission" date="2022-03" db="EMBL/GenBank/DDBJ databases">
        <title>Interactions between chemoautotrophic and heterotrophic bacteria.</title>
        <authorList>
            <person name="Santoro A."/>
        </authorList>
    </citation>
    <scope>NUCLEOTIDE SEQUENCE</scope>
    <source>
        <strain evidence="1">Nb-106</strain>
    </source>
</reference>
<protein>
    <submittedName>
        <fullName evidence="1">Uncharacterized protein</fullName>
    </submittedName>
</protein>